<gene>
    <name evidence="1" type="ORF">A5710_11250</name>
</gene>
<organism evidence="1 2">
    <name type="scientific">Mycolicibacter sinensis (strain JDM601)</name>
    <name type="common">Mycobacterium sinense</name>
    <dbReference type="NCBI Taxonomy" id="875328"/>
    <lineage>
        <taxon>Bacteria</taxon>
        <taxon>Bacillati</taxon>
        <taxon>Actinomycetota</taxon>
        <taxon>Actinomycetes</taxon>
        <taxon>Mycobacteriales</taxon>
        <taxon>Mycobacteriaceae</taxon>
        <taxon>Mycolicibacter</taxon>
    </lineage>
</organism>
<proteinExistence type="predicted"/>
<dbReference type="EMBL" id="LZKG01000174">
    <property type="protein sequence ID" value="OBI24264.1"/>
    <property type="molecule type" value="Genomic_DNA"/>
</dbReference>
<comment type="caution">
    <text evidence="1">The sequence shown here is derived from an EMBL/GenBank/DDBJ whole genome shotgun (WGS) entry which is preliminary data.</text>
</comment>
<accession>A0A1A2NMX1</accession>
<evidence type="ECO:0000313" key="2">
    <source>
        <dbReference type="Proteomes" id="UP000093943"/>
    </source>
</evidence>
<reference evidence="2" key="1">
    <citation type="submission" date="2016-06" db="EMBL/GenBank/DDBJ databases">
        <authorList>
            <person name="Sutton G."/>
            <person name="Brinkac L."/>
            <person name="Sanka R."/>
            <person name="Adams M."/>
            <person name="Lau E."/>
            <person name="Sam S."/>
            <person name="Sreng N."/>
            <person name="Him V."/>
            <person name="Kerleguer A."/>
            <person name="Cheng S."/>
        </authorList>
    </citation>
    <scope>NUCLEOTIDE SEQUENCE [LARGE SCALE GENOMIC DNA]</scope>
    <source>
        <strain evidence="2">E1876</strain>
    </source>
</reference>
<dbReference type="Proteomes" id="UP000093943">
    <property type="component" value="Unassembled WGS sequence"/>
</dbReference>
<evidence type="ECO:0000313" key="1">
    <source>
        <dbReference type="EMBL" id="OBI24264.1"/>
    </source>
</evidence>
<sequence length="79" mass="8761">MPSLALVFRSETRLPRIGTIDWTVSLMPAAGQVKVASRAPMVPLESPVPCRSTSEMFRSAVICWASLTWLPAVWMEMLV</sequence>
<protein>
    <submittedName>
        <fullName evidence="1">Uncharacterized protein</fullName>
    </submittedName>
</protein>
<dbReference type="AlphaFoldDB" id="A0A1A2NMX1"/>
<name>A0A1A2NMX1_MYCSD</name>